<gene>
    <name evidence="1" type="ORF">SLI_8050</name>
</gene>
<evidence type="ECO:0000313" key="1">
    <source>
        <dbReference type="EMBL" id="EOY52748.1"/>
    </source>
</evidence>
<sequence>MEAPVDAALGVGNGLNGLEAGQRGPRWNRIEAESLPVGRDRVPNLWRVEGLE</sequence>
<dbReference type="EMBL" id="CM001889">
    <property type="protein sequence ID" value="EOY52748.1"/>
    <property type="molecule type" value="Genomic_DNA"/>
</dbReference>
<accession>A0A7U9E4M8</accession>
<organism evidence="1 2">
    <name type="scientific">Streptomyces lividans 1326</name>
    <dbReference type="NCBI Taxonomy" id="1200984"/>
    <lineage>
        <taxon>Bacteria</taxon>
        <taxon>Bacillati</taxon>
        <taxon>Actinomycetota</taxon>
        <taxon>Actinomycetes</taxon>
        <taxon>Kitasatosporales</taxon>
        <taxon>Streptomycetaceae</taxon>
        <taxon>Streptomyces</taxon>
    </lineage>
</organism>
<dbReference type="Proteomes" id="UP000014062">
    <property type="component" value="Chromosome"/>
</dbReference>
<protein>
    <submittedName>
        <fullName evidence="1">Uncharacterized protein</fullName>
    </submittedName>
</protein>
<reference evidence="2" key="1">
    <citation type="journal article" date="2013" name="Genome Biol. Evol.">
        <title>The genome sequence of Streptomyces lividans 66 reveals a novel tRNA-dependent peptide biosynthetic system within a metal-related genomic island.</title>
        <authorList>
            <person name="Cruz-Morales P."/>
            <person name="Vijgenboom E."/>
            <person name="Iruegas-Bocardo F."/>
            <person name="Girard G."/>
            <person name="Yanez-Guerra L.A."/>
            <person name="Ramos-Aboites H.E."/>
            <person name="Pernodet J.L."/>
            <person name="Anne J."/>
            <person name="van Wezel G.P."/>
            <person name="Barona-Gomez F."/>
        </authorList>
    </citation>
    <scope>NUCLEOTIDE SEQUENCE [LARGE SCALE GENOMIC DNA]</scope>
    <source>
        <strain evidence="2">1326</strain>
    </source>
</reference>
<name>A0A7U9E4M8_STRLI</name>
<proteinExistence type="predicted"/>
<evidence type="ECO:0000313" key="2">
    <source>
        <dbReference type="Proteomes" id="UP000014062"/>
    </source>
</evidence>
<dbReference type="AlphaFoldDB" id="A0A7U9E4M8"/>